<keyword evidence="3" id="KW-1185">Reference proteome</keyword>
<sequence>MKYIIPILLVAQFFVACGQKPRVEEIRIEEVEYVPDPEPLPRPVPPAKDSLPGDSGRISIGQ</sequence>
<accession>A0ABY6J4C3</accession>
<protein>
    <recommendedName>
        <fullName evidence="4">Argininosuccinate lyase</fullName>
    </recommendedName>
</protein>
<evidence type="ECO:0000313" key="2">
    <source>
        <dbReference type="EMBL" id="UYQ94520.1"/>
    </source>
</evidence>
<organism evidence="2 3">
    <name type="scientific">Chitinophaga horti</name>
    <dbReference type="NCBI Taxonomy" id="2920382"/>
    <lineage>
        <taxon>Bacteria</taxon>
        <taxon>Pseudomonadati</taxon>
        <taxon>Bacteroidota</taxon>
        <taxon>Chitinophagia</taxon>
        <taxon>Chitinophagales</taxon>
        <taxon>Chitinophagaceae</taxon>
        <taxon>Chitinophaga</taxon>
    </lineage>
</organism>
<dbReference type="RefSeq" id="WP_244845511.1">
    <property type="nucleotide sequence ID" value="NZ_CP107006.1"/>
</dbReference>
<dbReference type="EMBL" id="CP107006">
    <property type="protein sequence ID" value="UYQ94520.1"/>
    <property type="molecule type" value="Genomic_DNA"/>
</dbReference>
<evidence type="ECO:0000313" key="3">
    <source>
        <dbReference type="Proteomes" id="UP001162741"/>
    </source>
</evidence>
<evidence type="ECO:0000256" key="1">
    <source>
        <dbReference type="SAM" id="MobiDB-lite"/>
    </source>
</evidence>
<feature type="compositionally biased region" description="Pro residues" evidence="1">
    <location>
        <begin position="36"/>
        <end position="46"/>
    </location>
</feature>
<reference evidence="2" key="1">
    <citation type="submission" date="2022-10" db="EMBL/GenBank/DDBJ databases">
        <title>Chitinophaga sp. nov., isolated from soil.</title>
        <authorList>
            <person name="Jeon C.O."/>
        </authorList>
    </citation>
    <scope>NUCLEOTIDE SEQUENCE</scope>
    <source>
        <strain evidence="2">R8</strain>
    </source>
</reference>
<dbReference type="PROSITE" id="PS51257">
    <property type="entry name" value="PROKAR_LIPOPROTEIN"/>
    <property type="match status" value="1"/>
</dbReference>
<name>A0ABY6J4C3_9BACT</name>
<evidence type="ECO:0008006" key="4">
    <source>
        <dbReference type="Google" id="ProtNLM"/>
    </source>
</evidence>
<feature type="region of interest" description="Disordered" evidence="1">
    <location>
        <begin position="35"/>
        <end position="62"/>
    </location>
</feature>
<dbReference type="Proteomes" id="UP001162741">
    <property type="component" value="Chromosome"/>
</dbReference>
<gene>
    <name evidence="2" type="ORF">MKQ68_05375</name>
</gene>
<proteinExistence type="predicted"/>